<accession>A0A6J5LYC2</accession>
<sequence>MNSYQTEFAGDGLAVKIADMWQTWDDARSEWKADKQELRNYLFATDTKKTSNSKLPWCNSTISPKLTQIRDNLHANYMAALFPSENWFYWESTDKNENLRRKRTAITNYMKQKMKASNFQLLISKLIYDYIDYGNVFAAHEYVKDVVGTTVRYIGPKAYRIDPHDLVMNVISEDFSKTPVVRRVLKGLGDFLDDLDTKPYLGYDKAVVARMMAYRKRLMGDAEMRKSANLSIDGFGSIDEYINSDIVEILEFWGNIYDPEEQKLHKNVIVTVVDRMWVLRKKENDNWIGNKPMYHCGWRLKPDNLWAQGPLDQLVGLQYRIDHLENMKADVFDMIAYPMLKVKGNTVDEFEYAPGEMVFVGDEGDVDFLRPDGTALQADIQIQELMNRMEELAGAPKQAMGIRTPGEKTKYEVQTLENAAGRIFQSKVSWFERNILEPLLNGMLADAVANFEGVERIRSVDEDFGTEIFEEITKEDLMATGKLYPMGARHFAEQAKFIQELAQTMQVVQAIPTVAAHISGKAIAKALEENMGWLNYGIVKDNAQVMEAAETQRLMNTAAEDIQVEASIDTEGQMDEELPPEAQA</sequence>
<evidence type="ECO:0008006" key="2">
    <source>
        <dbReference type="Google" id="ProtNLM"/>
    </source>
</evidence>
<gene>
    <name evidence="1" type="ORF">UFOVP336_64</name>
</gene>
<name>A0A6J5LYC2_9CAUD</name>
<protein>
    <recommendedName>
        <fullName evidence="2">Portal protein</fullName>
    </recommendedName>
</protein>
<dbReference type="EMBL" id="LR796359">
    <property type="protein sequence ID" value="CAB4139604.1"/>
    <property type="molecule type" value="Genomic_DNA"/>
</dbReference>
<organism evidence="1">
    <name type="scientific">uncultured Caudovirales phage</name>
    <dbReference type="NCBI Taxonomy" id="2100421"/>
    <lineage>
        <taxon>Viruses</taxon>
        <taxon>Duplodnaviria</taxon>
        <taxon>Heunggongvirae</taxon>
        <taxon>Uroviricota</taxon>
        <taxon>Caudoviricetes</taxon>
        <taxon>Peduoviridae</taxon>
        <taxon>Maltschvirus</taxon>
        <taxon>Maltschvirus maltsch</taxon>
    </lineage>
</organism>
<evidence type="ECO:0000313" key="1">
    <source>
        <dbReference type="EMBL" id="CAB4139604.1"/>
    </source>
</evidence>
<reference evidence="1" key="1">
    <citation type="submission" date="2020-04" db="EMBL/GenBank/DDBJ databases">
        <authorList>
            <person name="Chiriac C."/>
            <person name="Salcher M."/>
            <person name="Ghai R."/>
            <person name="Kavagutti S V."/>
        </authorList>
    </citation>
    <scope>NUCLEOTIDE SEQUENCE</scope>
</reference>
<proteinExistence type="predicted"/>